<keyword evidence="3" id="KW-1185">Reference proteome</keyword>
<dbReference type="AlphaFoldDB" id="A0A495W869"/>
<dbReference type="EMBL" id="RBXO01000001">
    <property type="protein sequence ID" value="RKT56008.1"/>
    <property type="molecule type" value="Genomic_DNA"/>
</dbReference>
<protein>
    <submittedName>
        <fullName evidence="2">Branched-subunit amino acid transport protein AzlD</fullName>
    </submittedName>
</protein>
<keyword evidence="1" id="KW-1133">Transmembrane helix</keyword>
<feature type="transmembrane region" description="Helical" evidence="1">
    <location>
        <begin position="82"/>
        <end position="100"/>
    </location>
</feature>
<accession>A0A495W869</accession>
<dbReference type="Proteomes" id="UP000282084">
    <property type="component" value="Unassembled WGS sequence"/>
</dbReference>
<evidence type="ECO:0000313" key="2">
    <source>
        <dbReference type="EMBL" id="RKT56008.1"/>
    </source>
</evidence>
<dbReference type="RefSeq" id="WP_121007639.1">
    <property type="nucleotide sequence ID" value="NZ_RBXO01000001.1"/>
</dbReference>
<dbReference type="InterPro" id="IPR008407">
    <property type="entry name" value="Brnchd-chn_aa_trnsp_AzlD"/>
</dbReference>
<organism evidence="2 3">
    <name type="scientific">Saccharothrix australiensis</name>
    <dbReference type="NCBI Taxonomy" id="2072"/>
    <lineage>
        <taxon>Bacteria</taxon>
        <taxon>Bacillati</taxon>
        <taxon>Actinomycetota</taxon>
        <taxon>Actinomycetes</taxon>
        <taxon>Pseudonocardiales</taxon>
        <taxon>Pseudonocardiaceae</taxon>
        <taxon>Saccharothrix</taxon>
    </lineage>
</organism>
<reference evidence="2 3" key="1">
    <citation type="submission" date="2018-10" db="EMBL/GenBank/DDBJ databases">
        <title>Sequencing the genomes of 1000 actinobacteria strains.</title>
        <authorList>
            <person name="Klenk H.-P."/>
        </authorList>
    </citation>
    <scope>NUCLEOTIDE SEQUENCE [LARGE SCALE GENOMIC DNA]</scope>
    <source>
        <strain evidence="2 3">DSM 43800</strain>
    </source>
</reference>
<sequence>MTLTAVLVLAAGTYLFRLAGPLLRDRVRLPAGADDLLTRSATVMLVALVATSSLTKGQGFAGWALPIGVLVGGLAAWRRAPFVVVVLLAALTTAGLRLVGL</sequence>
<keyword evidence="1" id="KW-0472">Membrane</keyword>
<dbReference type="OrthoDB" id="4484240at2"/>
<feature type="transmembrane region" description="Helical" evidence="1">
    <location>
        <begin position="6"/>
        <end position="24"/>
    </location>
</feature>
<feature type="transmembrane region" description="Helical" evidence="1">
    <location>
        <begin position="60"/>
        <end position="77"/>
    </location>
</feature>
<evidence type="ECO:0000313" key="3">
    <source>
        <dbReference type="Proteomes" id="UP000282084"/>
    </source>
</evidence>
<name>A0A495W869_9PSEU</name>
<dbReference type="Pfam" id="PF05437">
    <property type="entry name" value="AzlD"/>
    <property type="match status" value="1"/>
</dbReference>
<proteinExistence type="predicted"/>
<feature type="transmembrane region" description="Helical" evidence="1">
    <location>
        <begin position="36"/>
        <end position="54"/>
    </location>
</feature>
<keyword evidence="1" id="KW-0812">Transmembrane</keyword>
<gene>
    <name evidence="2" type="ORF">C8E97_4696</name>
</gene>
<comment type="caution">
    <text evidence="2">The sequence shown here is derived from an EMBL/GenBank/DDBJ whole genome shotgun (WGS) entry which is preliminary data.</text>
</comment>
<evidence type="ECO:0000256" key="1">
    <source>
        <dbReference type="SAM" id="Phobius"/>
    </source>
</evidence>